<reference evidence="2 3" key="1">
    <citation type="journal article" date="2014" name="Int. J. Syst. Evol. Microbiol.">
        <title>Complete genome sequence of Corynebacterium casei LMG S-19264T (=DSM 44701T), isolated from a smear-ripened cheese.</title>
        <authorList>
            <consortium name="US DOE Joint Genome Institute (JGI-PGF)"/>
            <person name="Walter F."/>
            <person name="Albersmeier A."/>
            <person name="Kalinowski J."/>
            <person name="Ruckert C."/>
        </authorList>
    </citation>
    <scope>NUCLEOTIDE SEQUENCE [LARGE SCALE GENOMIC DNA]</scope>
    <source>
        <strain evidence="2 3">IBRC-M 10912</strain>
    </source>
</reference>
<accession>A0ABD5P0W7</accession>
<dbReference type="EMBL" id="JBHSDJ010000107">
    <property type="protein sequence ID" value="MFC4247931.1"/>
    <property type="molecule type" value="Genomic_DNA"/>
</dbReference>
<dbReference type="RefSeq" id="WP_246969298.1">
    <property type="nucleotide sequence ID" value="NZ_CP095397.1"/>
</dbReference>
<feature type="domain" description="Glycosyltransferase 61 catalytic" evidence="1">
    <location>
        <begin position="153"/>
        <end position="325"/>
    </location>
</feature>
<gene>
    <name evidence="2" type="ORF">ACFOZ7_13410</name>
</gene>
<protein>
    <submittedName>
        <fullName evidence="2">Glycosyltransferase family 61 protein</fullName>
    </submittedName>
</protein>
<evidence type="ECO:0000313" key="3">
    <source>
        <dbReference type="Proteomes" id="UP001595821"/>
    </source>
</evidence>
<dbReference type="AlphaFoldDB" id="A0ABD5P0W7"/>
<proteinExistence type="predicted"/>
<evidence type="ECO:0000313" key="2">
    <source>
        <dbReference type="EMBL" id="MFC4247931.1"/>
    </source>
</evidence>
<name>A0ABD5P0W7_9EURY</name>
<dbReference type="Proteomes" id="UP001595821">
    <property type="component" value="Unassembled WGS sequence"/>
</dbReference>
<dbReference type="GeneID" id="71855363"/>
<sequence length="389" mass="43790">MTLEALIRNIEEKGFSYANTLVTLDRNQVTREELYDLFVKNGSLIDYGEPESVTVSEPDAVVEELPEMNRWQGTYTISKPFVGVVNDARIVGSPPLAISGSNYIADASVSPNVQTLNVIKSIPRTPKRIVSGNGKREPIEEGVLLHNSWHGGYFHWVAETLTRLEGVEKYIERTGRKPNLIVGPDLNSFQAESLALLGYDRDDLIHWQSAYCEVERLVVPSMRREIDPPNPSPFSHWWLRNTLRRRALDEIDTSRFSSRVYISRNDADTRRVLNESDLATVLDKYGFETYQLSKMTVEETIALFAQADCIVAPHGAGLADLIYTDDVALIEFMPEDRVNGVYYMLAKQVGGWYGYIGCQTHGSDITVPPQQLERSITAAIDRDQTAQTV</sequence>
<dbReference type="InterPro" id="IPR049625">
    <property type="entry name" value="Glyco_transf_61_cat"/>
</dbReference>
<evidence type="ECO:0000259" key="1">
    <source>
        <dbReference type="Pfam" id="PF04577"/>
    </source>
</evidence>
<organism evidence="2 3">
    <name type="scientific">Natribaculum luteum</name>
    <dbReference type="NCBI Taxonomy" id="1586232"/>
    <lineage>
        <taxon>Archaea</taxon>
        <taxon>Methanobacteriati</taxon>
        <taxon>Methanobacteriota</taxon>
        <taxon>Stenosarchaea group</taxon>
        <taxon>Halobacteria</taxon>
        <taxon>Halobacteriales</taxon>
        <taxon>Natrialbaceae</taxon>
        <taxon>Natribaculum</taxon>
    </lineage>
</organism>
<dbReference type="Pfam" id="PF04577">
    <property type="entry name" value="Glyco_transf_61"/>
    <property type="match status" value="1"/>
</dbReference>
<comment type="caution">
    <text evidence="2">The sequence shown here is derived from an EMBL/GenBank/DDBJ whole genome shotgun (WGS) entry which is preliminary data.</text>
</comment>